<evidence type="ECO:0000256" key="3">
    <source>
        <dbReference type="ARBA" id="ARBA00022723"/>
    </source>
</evidence>
<protein>
    <submittedName>
        <fullName evidence="6">Trichodiene oxygenase-like protein</fullName>
    </submittedName>
</protein>
<accession>A0A086T3S5</accession>
<comment type="similarity">
    <text evidence="1">Belongs to the cytochrome P450 family.</text>
</comment>
<dbReference type="Pfam" id="PF00067">
    <property type="entry name" value="p450"/>
    <property type="match status" value="1"/>
</dbReference>
<evidence type="ECO:0000313" key="6">
    <source>
        <dbReference type="EMBL" id="KFH44007.1"/>
    </source>
</evidence>
<comment type="caution">
    <text evidence="6">The sequence shown here is derived from an EMBL/GenBank/DDBJ whole genome shotgun (WGS) entry which is preliminary data.</text>
</comment>
<dbReference type="SUPFAM" id="SSF48264">
    <property type="entry name" value="Cytochrome P450"/>
    <property type="match status" value="1"/>
</dbReference>
<evidence type="ECO:0000256" key="1">
    <source>
        <dbReference type="ARBA" id="ARBA00010617"/>
    </source>
</evidence>
<keyword evidence="3" id="KW-0479">Metal-binding</keyword>
<dbReference type="EMBL" id="JPKY01000056">
    <property type="protein sequence ID" value="KFH44007.1"/>
    <property type="molecule type" value="Genomic_DNA"/>
</dbReference>
<dbReference type="Proteomes" id="UP000029964">
    <property type="component" value="Unassembled WGS sequence"/>
</dbReference>
<keyword evidence="5" id="KW-0812">Transmembrane</keyword>
<dbReference type="HOGENOM" id="CLU_001570_14_4_1"/>
<dbReference type="GO" id="GO:0004497">
    <property type="term" value="F:monooxygenase activity"/>
    <property type="evidence" value="ECO:0007669"/>
    <property type="project" value="InterPro"/>
</dbReference>
<keyword evidence="7" id="KW-1185">Reference proteome</keyword>
<dbReference type="InterPro" id="IPR050121">
    <property type="entry name" value="Cytochrome_P450_monoxygenase"/>
</dbReference>
<reference evidence="7" key="1">
    <citation type="journal article" date="2014" name="Genome Announc.">
        <title>Genome sequence and annotation of Acremonium chrysogenum, producer of the beta-lactam antibiotic cephalosporin C.</title>
        <authorList>
            <person name="Terfehr D."/>
            <person name="Dahlmann T.A."/>
            <person name="Specht T."/>
            <person name="Zadra I."/>
            <person name="Kuernsteiner H."/>
            <person name="Kueck U."/>
        </authorList>
    </citation>
    <scope>NUCLEOTIDE SEQUENCE [LARGE SCALE GENOMIC DNA]</scope>
    <source>
        <strain evidence="7">ATCC 11550 / CBS 779.69 / DSM 880 / IAM 14645 / JCM 23072 / IMI 49137</strain>
    </source>
</reference>
<dbReference type="GO" id="GO:0020037">
    <property type="term" value="F:heme binding"/>
    <property type="evidence" value="ECO:0007669"/>
    <property type="project" value="InterPro"/>
</dbReference>
<proteinExistence type="inferred from homology"/>
<dbReference type="GO" id="GO:0016705">
    <property type="term" value="F:oxidoreductase activity, acting on paired donors, with incorporation or reduction of molecular oxygen"/>
    <property type="evidence" value="ECO:0007669"/>
    <property type="project" value="InterPro"/>
</dbReference>
<dbReference type="InterPro" id="IPR036396">
    <property type="entry name" value="Cyt_P450_sf"/>
</dbReference>
<dbReference type="Gene3D" id="1.10.630.10">
    <property type="entry name" value="Cytochrome P450"/>
    <property type="match status" value="1"/>
</dbReference>
<dbReference type="AlphaFoldDB" id="A0A086T3S5"/>
<keyword evidence="2" id="KW-0349">Heme</keyword>
<dbReference type="InterPro" id="IPR001128">
    <property type="entry name" value="Cyt_P450"/>
</dbReference>
<gene>
    <name evidence="6" type="ORF">ACRE_051880</name>
</gene>
<evidence type="ECO:0000313" key="7">
    <source>
        <dbReference type="Proteomes" id="UP000029964"/>
    </source>
</evidence>
<dbReference type="PANTHER" id="PTHR24305">
    <property type="entry name" value="CYTOCHROME P450"/>
    <property type="match status" value="1"/>
</dbReference>
<evidence type="ECO:0000256" key="2">
    <source>
        <dbReference type="ARBA" id="ARBA00022617"/>
    </source>
</evidence>
<sequence>MTVDSAVLLNIDAKLLVSAVVIFSLLKYLTTIIWRLYFSPLAAFPGPKIAAATSMYESYFDFVKTGRYFIEIKRLHDIYGPIIRINPNELSINDPTFYDTVYVNGGTRPTEVYDHSLGNGLGIEDTFFASKEHDLHRRRRKPIEPYFSRHGVLKFEPLIQECAEKLGNRFSSLMGTGRIVRIDHAMEAYTADIVRRICIDEPQDFLDDEDFFPEW</sequence>
<dbReference type="GO" id="GO:0005506">
    <property type="term" value="F:iron ion binding"/>
    <property type="evidence" value="ECO:0007669"/>
    <property type="project" value="InterPro"/>
</dbReference>
<evidence type="ECO:0000256" key="5">
    <source>
        <dbReference type="SAM" id="Phobius"/>
    </source>
</evidence>
<dbReference type="STRING" id="857340.A0A086T3S5"/>
<feature type="transmembrane region" description="Helical" evidence="5">
    <location>
        <begin position="15"/>
        <end position="38"/>
    </location>
</feature>
<evidence type="ECO:0000256" key="4">
    <source>
        <dbReference type="ARBA" id="ARBA00023004"/>
    </source>
</evidence>
<keyword evidence="5" id="KW-1133">Transmembrane helix</keyword>
<dbReference type="OrthoDB" id="3945418at2759"/>
<organism evidence="6 7">
    <name type="scientific">Hapsidospora chrysogenum (strain ATCC 11550 / CBS 779.69 / DSM 880 / IAM 14645 / JCM 23072 / IMI 49137)</name>
    <name type="common">Acremonium chrysogenum</name>
    <dbReference type="NCBI Taxonomy" id="857340"/>
    <lineage>
        <taxon>Eukaryota</taxon>
        <taxon>Fungi</taxon>
        <taxon>Dikarya</taxon>
        <taxon>Ascomycota</taxon>
        <taxon>Pezizomycotina</taxon>
        <taxon>Sordariomycetes</taxon>
        <taxon>Hypocreomycetidae</taxon>
        <taxon>Hypocreales</taxon>
        <taxon>Bionectriaceae</taxon>
        <taxon>Hapsidospora</taxon>
    </lineage>
</organism>
<name>A0A086T3S5_HAPC1</name>
<dbReference type="PANTHER" id="PTHR24305:SF166">
    <property type="entry name" value="CYTOCHROME P450 12A4, MITOCHONDRIAL-RELATED"/>
    <property type="match status" value="1"/>
</dbReference>
<keyword evidence="4" id="KW-0408">Iron</keyword>
<keyword evidence="5" id="KW-0472">Membrane</keyword>